<protein>
    <submittedName>
        <fullName evidence="6">Polysaccharide deacetylase family protein</fullName>
    </submittedName>
</protein>
<organism evidence="6 7">
    <name type="scientific">Marinimicrococcus flavescens</name>
    <dbReference type="NCBI Taxonomy" id="3031815"/>
    <lineage>
        <taxon>Bacteria</taxon>
        <taxon>Pseudomonadati</taxon>
        <taxon>Pseudomonadota</taxon>
        <taxon>Alphaproteobacteria</taxon>
        <taxon>Geminicoccales</taxon>
        <taxon>Geminicoccaceae</taxon>
        <taxon>Marinimicrococcus</taxon>
    </lineage>
</organism>
<keyword evidence="4" id="KW-0460">Magnesium</keyword>
<dbReference type="InterPro" id="IPR011330">
    <property type="entry name" value="Glyco_hydro/deAcase_b/a-brl"/>
</dbReference>
<dbReference type="InterPro" id="IPR006879">
    <property type="entry name" value="YdjC-like"/>
</dbReference>
<accession>A0AAP3XQA0</accession>
<dbReference type="Pfam" id="PF04794">
    <property type="entry name" value="YdjC"/>
    <property type="match status" value="1"/>
</dbReference>
<evidence type="ECO:0000256" key="1">
    <source>
        <dbReference type="ARBA" id="ARBA00001946"/>
    </source>
</evidence>
<dbReference type="Gene3D" id="3.20.20.370">
    <property type="entry name" value="Glycoside hydrolase/deacetylase"/>
    <property type="match status" value="1"/>
</dbReference>
<keyword evidence="3" id="KW-0378">Hydrolase</keyword>
<dbReference type="GO" id="GO:0019213">
    <property type="term" value="F:deacetylase activity"/>
    <property type="evidence" value="ECO:0007669"/>
    <property type="project" value="TreeGrafter"/>
</dbReference>
<sequence length="301" mass="32414">MSSVPGKRVLIAHLDDVGMCHGVNRAAHDLLGRGFVTCGSVMVPCPWFPEIAETAAARGDLDLGVHLTLTSEWRGYRWRPLTGISRTTGLVDADGYMWRSVPELRARMDPLAVEEELRAQIETARDNGLDPTHLDAHMGAALVPELIETYVRLGEEYQLPILLPRAIEAFLETLRLGGSTPEHYAPWIARLEGLQALFVDRFEVAPAADGPDVAAGLGRLVGGLSRGTTFLALHCSAPGDIELITPERAEARIAAWRACADPALAELAAAEGIQLAGFRELRERYVRSLESDAGGGAGPGP</sequence>
<dbReference type="PANTHER" id="PTHR31609:SF1">
    <property type="entry name" value="CARBOHYDRATE DEACETYLASE"/>
    <property type="match status" value="1"/>
</dbReference>
<dbReference type="AlphaFoldDB" id="A0AAP3XQA0"/>
<dbReference type="CDD" id="cd10802">
    <property type="entry name" value="YdjC_TTHB029_like"/>
    <property type="match status" value="1"/>
</dbReference>
<comment type="cofactor">
    <cofactor evidence="1">
        <name>Mg(2+)</name>
        <dbReference type="ChEBI" id="CHEBI:18420"/>
    </cofactor>
</comment>
<keyword evidence="2" id="KW-0479">Metal-binding</keyword>
<evidence type="ECO:0000256" key="2">
    <source>
        <dbReference type="ARBA" id="ARBA00022723"/>
    </source>
</evidence>
<dbReference type="PANTHER" id="PTHR31609">
    <property type="entry name" value="YDJC DEACETYLASE FAMILY MEMBER"/>
    <property type="match status" value="1"/>
</dbReference>
<dbReference type="SUPFAM" id="SSF88713">
    <property type="entry name" value="Glycoside hydrolase/deacetylase"/>
    <property type="match status" value="1"/>
</dbReference>
<gene>
    <name evidence="6" type="ORF">PZ740_03665</name>
</gene>
<dbReference type="GO" id="GO:0046872">
    <property type="term" value="F:metal ion binding"/>
    <property type="evidence" value="ECO:0007669"/>
    <property type="project" value="UniProtKB-KW"/>
</dbReference>
<dbReference type="EMBL" id="JARGEQ010000024">
    <property type="protein sequence ID" value="MDF1585481.1"/>
    <property type="molecule type" value="Genomic_DNA"/>
</dbReference>
<evidence type="ECO:0000256" key="3">
    <source>
        <dbReference type="ARBA" id="ARBA00022801"/>
    </source>
</evidence>
<reference evidence="6 7" key="1">
    <citation type="submission" date="2023-03" db="EMBL/GenBank/DDBJ databases">
        <title>YIM 152171 draft genome.</title>
        <authorList>
            <person name="Yang Z."/>
        </authorList>
    </citation>
    <scope>NUCLEOTIDE SEQUENCE [LARGE SCALE GENOMIC DNA]</scope>
    <source>
        <strain evidence="6 7">YIM 152171</strain>
    </source>
</reference>
<proteinExistence type="predicted"/>
<comment type="caution">
    <text evidence="6">The sequence shown here is derived from an EMBL/GenBank/DDBJ whole genome shotgun (WGS) entry which is preliminary data.</text>
</comment>
<evidence type="ECO:0000313" key="6">
    <source>
        <dbReference type="EMBL" id="MDF1585481.1"/>
    </source>
</evidence>
<evidence type="ECO:0000313" key="7">
    <source>
        <dbReference type="Proteomes" id="UP001301140"/>
    </source>
</evidence>
<dbReference type="GO" id="GO:0005975">
    <property type="term" value="P:carbohydrate metabolic process"/>
    <property type="evidence" value="ECO:0007669"/>
    <property type="project" value="InterPro"/>
</dbReference>
<dbReference type="Proteomes" id="UP001301140">
    <property type="component" value="Unassembled WGS sequence"/>
</dbReference>
<evidence type="ECO:0000256" key="4">
    <source>
        <dbReference type="ARBA" id="ARBA00022842"/>
    </source>
</evidence>
<name>A0AAP3XQA0_9PROT</name>
<evidence type="ECO:0000256" key="5">
    <source>
        <dbReference type="ARBA" id="ARBA00023277"/>
    </source>
</evidence>
<keyword evidence="5" id="KW-0119">Carbohydrate metabolism</keyword>
<dbReference type="RefSeq" id="WP_327787899.1">
    <property type="nucleotide sequence ID" value="NZ_JARGEQ010000024.1"/>
</dbReference>
<dbReference type="GO" id="GO:0016787">
    <property type="term" value="F:hydrolase activity"/>
    <property type="evidence" value="ECO:0007669"/>
    <property type="project" value="UniProtKB-KW"/>
</dbReference>
<keyword evidence="7" id="KW-1185">Reference proteome</keyword>